<comment type="caution">
    <text evidence="13">The sequence shown here is derived from an EMBL/GenBank/DDBJ whole genome shotgun (WGS) entry which is preliminary data.</text>
</comment>
<dbReference type="PIRSF" id="PIRSF001563">
    <property type="entry name" value="Folylpolyglu_synth"/>
    <property type="match status" value="1"/>
</dbReference>
<keyword evidence="5 10" id="KW-0547">Nucleotide-binding</keyword>
<evidence type="ECO:0000313" key="14">
    <source>
        <dbReference type="Proteomes" id="UP000176786"/>
    </source>
</evidence>
<dbReference type="Proteomes" id="UP000176786">
    <property type="component" value="Unassembled WGS sequence"/>
</dbReference>
<dbReference type="GO" id="GO:0004326">
    <property type="term" value="F:tetrahydrofolylpolyglutamate synthase activity"/>
    <property type="evidence" value="ECO:0007669"/>
    <property type="project" value="UniProtKB-EC"/>
</dbReference>
<dbReference type="STRING" id="1817832.A3J48_03290"/>
<keyword evidence="4" id="KW-0479">Metal-binding</keyword>
<dbReference type="GO" id="GO:0008841">
    <property type="term" value="F:dihydrofolate synthase activity"/>
    <property type="evidence" value="ECO:0007669"/>
    <property type="project" value="TreeGrafter"/>
</dbReference>
<evidence type="ECO:0000256" key="6">
    <source>
        <dbReference type="ARBA" id="ARBA00022840"/>
    </source>
</evidence>
<feature type="domain" description="Mur ligase central" evidence="12">
    <location>
        <begin position="54"/>
        <end position="254"/>
    </location>
</feature>
<dbReference type="PANTHER" id="PTHR11136">
    <property type="entry name" value="FOLYLPOLYGLUTAMATE SYNTHASE-RELATED"/>
    <property type="match status" value="1"/>
</dbReference>
<comment type="catalytic activity">
    <reaction evidence="9">
        <text>(6S)-5,6,7,8-tetrahydrofolyl-(gamma-L-Glu)(n) + L-glutamate + ATP = (6S)-5,6,7,8-tetrahydrofolyl-(gamma-L-Glu)(n+1) + ADP + phosphate + H(+)</text>
        <dbReference type="Rhea" id="RHEA:10580"/>
        <dbReference type="Rhea" id="RHEA-COMP:14738"/>
        <dbReference type="Rhea" id="RHEA-COMP:14740"/>
        <dbReference type="ChEBI" id="CHEBI:15378"/>
        <dbReference type="ChEBI" id="CHEBI:29985"/>
        <dbReference type="ChEBI" id="CHEBI:30616"/>
        <dbReference type="ChEBI" id="CHEBI:43474"/>
        <dbReference type="ChEBI" id="CHEBI:141005"/>
        <dbReference type="ChEBI" id="CHEBI:456216"/>
        <dbReference type="EC" id="6.3.2.17"/>
    </reaction>
</comment>
<evidence type="ECO:0000256" key="2">
    <source>
        <dbReference type="ARBA" id="ARBA00013025"/>
    </source>
</evidence>
<dbReference type="GO" id="GO:0005737">
    <property type="term" value="C:cytoplasm"/>
    <property type="evidence" value="ECO:0007669"/>
    <property type="project" value="TreeGrafter"/>
</dbReference>
<feature type="domain" description="Mur ligase C-terminal" evidence="11">
    <location>
        <begin position="265"/>
        <end position="388"/>
    </location>
</feature>
<evidence type="ECO:0000256" key="7">
    <source>
        <dbReference type="ARBA" id="ARBA00022842"/>
    </source>
</evidence>
<dbReference type="InterPro" id="IPR036615">
    <property type="entry name" value="Mur_ligase_C_dom_sf"/>
</dbReference>
<dbReference type="Gene3D" id="3.90.190.20">
    <property type="entry name" value="Mur ligase, C-terminal domain"/>
    <property type="match status" value="1"/>
</dbReference>
<evidence type="ECO:0000256" key="9">
    <source>
        <dbReference type="ARBA" id="ARBA00047493"/>
    </source>
</evidence>
<dbReference type="SUPFAM" id="SSF53623">
    <property type="entry name" value="MurD-like peptide ligases, catalytic domain"/>
    <property type="match status" value="1"/>
</dbReference>
<evidence type="ECO:0000256" key="5">
    <source>
        <dbReference type="ARBA" id="ARBA00022741"/>
    </source>
</evidence>
<evidence type="ECO:0000259" key="11">
    <source>
        <dbReference type="Pfam" id="PF02875"/>
    </source>
</evidence>
<evidence type="ECO:0000256" key="4">
    <source>
        <dbReference type="ARBA" id="ARBA00022723"/>
    </source>
</evidence>
<dbReference type="GO" id="GO:0005524">
    <property type="term" value="F:ATP binding"/>
    <property type="evidence" value="ECO:0007669"/>
    <property type="project" value="UniProtKB-KW"/>
</dbReference>
<keyword evidence="6 10" id="KW-0067">ATP-binding</keyword>
<dbReference type="EMBL" id="MFES01000016">
    <property type="protein sequence ID" value="OGE86031.1"/>
    <property type="molecule type" value="Genomic_DNA"/>
</dbReference>
<evidence type="ECO:0000256" key="1">
    <source>
        <dbReference type="ARBA" id="ARBA00008276"/>
    </source>
</evidence>
<dbReference type="SUPFAM" id="SSF53244">
    <property type="entry name" value="MurD-like peptide ligases, peptide-binding domain"/>
    <property type="match status" value="1"/>
</dbReference>
<organism evidence="13 14">
    <name type="scientific">Candidatus Doudnabacteria bacterium RIFCSPHIGHO2_02_FULL_46_11</name>
    <dbReference type="NCBI Taxonomy" id="1817832"/>
    <lineage>
        <taxon>Bacteria</taxon>
        <taxon>Candidatus Doudnaibacteriota</taxon>
    </lineage>
</organism>
<evidence type="ECO:0000256" key="10">
    <source>
        <dbReference type="PIRNR" id="PIRNR001563"/>
    </source>
</evidence>
<keyword evidence="7" id="KW-0460">Magnesium</keyword>
<evidence type="ECO:0000256" key="8">
    <source>
        <dbReference type="ARBA" id="ARBA00030592"/>
    </source>
</evidence>
<dbReference type="InterPro" id="IPR004101">
    <property type="entry name" value="Mur_ligase_C"/>
</dbReference>
<dbReference type="InterPro" id="IPR001645">
    <property type="entry name" value="Folylpolyglutamate_synth"/>
</dbReference>
<dbReference type="AlphaFoldDB" id="A0A1F5P7X8"/>
<evidence type="ECO:0000256" key="3">
    <source>
        <dbReference type="ARBA" id="ARBA00022598"/>
    </source>
</evidence>
<name>A0A1F5P7X8_9BACT</name>
<evidence type="ECO:0000313" key="13">
    <source>
        <dbReference type="EMBL" id="OGE86031.1"/>
    </source>
</evidence>
<proteinExistence type="inferred from homology"/>
<reference evidence="13 14" key="1">
    <citation type="journal article" date="2016" name="Nat. Commun.">
        <title>Thousands of microbial genomes shed light on interconnected biogeochemical processes in an aquifer system.</title>
        <authorList>
            <person name="Anantharaman K."/>
            <person name="Brown C.T."/>
            <person name="Hug L.A."/>
            <person name="Sharon I."/>
            <person name="Castelle C.J."/>
            <person name="Probst A.J."/>
            <person name="Thomas B.C."/>
            <person name="Singh A."/>
            <person name="Wilkins M.J."/>
            <person name="Karaoz U."/>
            <person name="Brodie E.L."/>
            <person name="Williams K.H."/>
            <person name="Hubbard S.S."/>
            <person name="Banfield J.F."/>
        </authorList>
    </citation>
    <scope>NUCLEOTIDE SEQUENCE [LARGE SCALE GENOMIC DNA]</scope>
</reference>
<gene>
    <name evidence="13" type="ORF">A3J48_03290</name>
</gene>
<dbReference type="Gene3D" id="3.40.1190.10">
    <property type="entry name" value="Mur-like, catalytic domain"/>
    <property type="match status" value="1"/>
</dbReference>
<keyword evidence="3 10" id="KW-0436">Ligase</keyword>
<sequence>MLSEYKKAREYLEGLIAASKESKVRDFPDLRAKRMSRLMNLLGINQADFKIIHITGTAGKGSTANMIHSCLVVAENRAGLYTSPHLTTLIERIKVGDQYISPRDFSKLVNRVKRVAAGVKKTSLGPFSYFEVLLAVAFLYFRQTKCEYVVLEAGVGGRRDSTNFVRRPLVSVITNIGLDHTYVLGKNLKQIASDKAGVIKKGSKFFTAEKKQSLLAVFKKRCQKVGADFVFVKGDNEELAAAVAGELAVSKSKIKTALKRARLPGRFELVQKKPLIILDVAHNTLKMQRTLKNLKKIKYKRLHLILSVPFSGPLIAAEKLIIAKADFIYFSHETLKWQAVSYRRTIQKSLGKQLAQKNFLIFTDPEAALNKALKQAQVQDLILITSSFYLAGMLGRRWRSENFILTKRRPF</sequence>
<dbReference type="PANTHER" id="PTHR11136:SF0">
    <property type="entry name" value="DIHYDROFOLATE SYNTHETASE-RELATED"/>
    <property type="match status" value="1"/>
</dbReference>
<accession>A0A1F5P7X8</accession>
<comment type="similarity">
    <text evidence="1 10">Belongs to the folylpolyglutamate synthase family.</text>
</comment>
<dbReference type="GO" id="GO:0046872">
    <property type="term" value="F:metal ion binding"/>
    <property type="evidence" value="ECO:0007669"/>
    <property type="project" value="UniProtKB-KW"/>
</dbReference>
<dbReference type="InterPro" id="IPR036565">
    <property type="entry name" value="Mur-like_cat_sf"/>
</dbReference>
<dbReference type="InterPro" id="IPR013221">
    <property type="entry name" value="Mur_ligase_cen"/>
</dbReference>
<dbReference type="EC" id="6.3.2.17" evidence="2"/>
<evidence type="ECO:0000259" key="12">
    <source>
        <dbReference type="Pfam" id="PF08245"/>
    </source>
</evidence>
<dbReference type="NCBIfam" id="TIGR01499">
    <property type="entry name" value="folC"/>
    <property type="match status" value="1"/>
</dbReference>
<protein>
    <recommendedName>
        <fullName evidence="2">tetrahydrofolate synthase</fullName>
        <ecNumber evidence="2">6.3.2.17</ecNumber>
    </recommendedName>
    <alternativeName>
        <fullName evidence="8">Tetrahydrofolylpolyglutamate synthase</fullName>
    </alternativeName>
</protein>
<dbReference type="Pfam" id="PF08245">
    <property type="entry name" value="Mur_ligase_M"/>
    <property type="match status" value="1"/>
</dbReference>
<dbReference type="Pfam" id="PF02875">
    <property type="entry name" value="Mur_ligase_C"/>
    <property type="match status" value="1"/>
</dbReference>